<keyword evidence="1" id="KW-0547">Nucleotide-binding</keyword>
<name>A0A923NLJ4_9FIRM</name>
<evidence type="ECO:0000259" key="3">
    <source>
        <dbReference type="Pfam" id="PF20438"/>
    </source>
</evidence>
<feature type="domain" description="Stage IV sporulation protein A middle" evidence="3">
    <location>
        <begin position="238"/>
        <end position="416"/>
    </location>
</feature>
<organism evidence="5 6">
    <name type="scientific">Zhenpiania hominis</name>
    <dbReference type="NCBI Taxonomy" id="2763644"/>
    <lineage>
        <taxon>Bacteria</taxon>
        <taxon>Bacillati</taxon>
        <taxon>Bacillota</taxon>
        <taxon>Clostridia</taxon>
        <taxon>Peptostreptococcales</taxon>
        <taxon>Anaerovoracaceae</taxon>
        <taxon>Zhenpiania</taxon>
    </lineage>
</organism>
<feature type="domain" description="Sporulation stage IV protein A C-terminal" evidence="4">
    <location>
        <begin position="417"/>
        <end position="492"/>
    </location>
</feature>
<dbReference type="AlphaFoldDB" id="A0A923NLJ4"/>
<evidence type="ECO:0000313" key="5">
    <source>
        <dbReference type="EMBL" id="MBC6678815.1"/>
    </source>
</evidence>
<dbReference type="Gene3D" id="3.40.50.300">
    <property type="entry name" value="P-loop containing nucleotide triphosphate hydrolases"/>
    <property type="match status" value="1"/>
</dbReference>
<keyword evidence="1" id="KW-0067">ATP-binding</keyword>
<dbReference type="EMBL" id="JACRYT010000002">
    <property type="protein sequence ID" value="MBC6678815.1"/>
    <property type="molecule type" value="Genomic_DNA"/>
</dbReference>
<dbReference type="CDD" id="cd00882">
    <property type="entry name" value="Ras_like_GTPase"/>
    <property type="match status" value="1"/>
</dbReference>
<dbReference type="Pfam" id="PF20438">
    <property type="entry name" value="SpoIVA_middle"/>
    <property type="match status" value="1"/>
</dbReference>
<gene>
    <name evidence="5" type="primary">spoIVA</name>
    <name evidence="5" type="ORF">H9L42_03115</name>
</gene>
<evidence type="ECO:0000313" key="6">
    <source>
        <dbReference type="Proteomes" id="UP000602647"/>
    </source>
</evidence>
<evidence type="ECO:0000259" key="4">
    <source>
        <dbReference type="Pfam" id="PF20439"/>
    </source>
</evidence>
<dbReference type="GO" id="GO:0030435">
    <property type="term" value="P:sporulation resulting in formation of a cellular spore"/>
    <property type="evidence" value="ECO:0007669"/>
    <property type="project" value="UniProtKB-KW"/>
</dbReference>
<dbReference type="GO" id="GO:0005737">
    <property type="term" value="C:cytoplasm"/>
    <property type="evidence" value="ECO:0007669"/>
    <property type="project" value="UniProtKB-SubCell"/>
</dbReference>
<comment type="catalytic activity">
    <reaction evidence="1">
        <text>ATP + H2O = ADP + phosphate + H(+)</text>
        <dbReference type="Rhea" id="RHEA:13065"/>
        <dbReference type="ChEBI" id="CHEBI:15377"/>
        <dbReference type="ChEBI" id="CHEBI:15378"/>
        <dbReference type="ChEBI" id="CHEBI:30616"/>
        <dbReference type="ChEBI" id="CHEBI:43474"/>
        <dbReference type="ChEBI" id="CHEBI:456216"/>
    </reaction>
</comment>
<dbReference type="NCBIfam" id="TIGR02836">
    <property type="entry name" value="spore_IV_A"/>
    <property type="match status" value="1"/>
</dbReference>
<dbReference type="RefSeq" id="WP_187301990.1">
    <property type="nucleotide sequence ID" value="NZ_CBCTON010000004.1"/>
</dbReference>
<dbReference type="GO" id="GO:0005524">
    <property type="term" value="F:ATP binding"/>
    <property type="evidence" value="ECO:0007669"/>
    <property type="project" value="UniProtKB-KW"/>
</dbReference>
<dbReference type="GO" id="GO:0016887">
    <property type="term" value="F:ATP hydrolysis activity"/>
    <property type="evidence" value="ECO:0007669"/>
    <property type="project" value="InterPro"/>
</dbReference>
<comment type="function">
    <text evidence="1">ATPase. Has a role at an early stage in the morphogenesis of the spore coat.</text>
</comment>
<dbReference type="Pfam" id="PF09547">
    <property type="entry name" value="SpoIVA_ATPase"/>
    <property type="match status" value="1"/>
</dbReference>
<dbReference type="InterPro" id="IPR014201">
    <property type="entry name" value="Spore_IV_A"/>
</dbReference>
<dbReference type="EC" id="3.6.1.-" evidence="1"/>
<sequence>MESLNIYESIAKRSQGDIYIGVVGPVRVGKSTFIRRFMDLLVVPNMKNVYAKERLLDEMPQSGSGKTITTTEPKFVPAEAADLQMPGNMNCRVRLVDCVGYLVPGALGYAEDGKSRMVGTPWDEEKIPFEEAAERGTRKVIEEHSTIGIAITTDGTTTEIPRQNYEEAENLVIRQLKELKKPFIILVNSTEPESEEAQALAEALRETHSAPVMAVNCAKMSSDELNRIIEKVLYQFPVSEISFEFPGFMEGLEPDHWLKASVIETVRSWADSFQNAEDVQKTAGNLADGQIIKSVTVTDMDLGTGQAVLEVKMADGLFYKVIEELMDEKVENDYEFFRLLREFSAAKKSYDKLKTAMEQVEATGYGIVQPKLTEMTLEEPEVFRQGSKCGIRLTAKAPSLHIIRTDITTEVAPIVGTEQQSEDLVKYLLTEFENEPEKIWETNIFGKTLYDMVAEQMQSKLAGVPEHIRVKVQRSLQKICDEGKEYFICIVI</sequence>
<dbReference type="InterPro" id="IPR046840">
    <property type="entry name" value="SpoIVA_C"/>
</dbReference>
<dbReference type="InterPro" id="IPR027417">
    <property type="entry name" value="P-loop_NTPase"/>
</dbReference>
<keyword evidence="6" id="KW-1185">Reference proteome</keyword>
<evidence type="ECO:0000259" key="2">
    <source>
        <dbReference type="Pfam" id="PF09547"/>
    </source>
</evidence>
<accession>A0A923NLJ4</accession>
<reference evidence="5" key="1">
    <citation type="submission" date="2020-08" db="EMBL/GenBank/DDBJ databases">
        <title>Genome public.</title>
        <authorList>
            <person name="Liu C."/>
            <person name="Sun Q."/>
        </authorList>
    </citation>
    <scope>NUCLEOTIDE SEQUENCE</scope>
    <source>
        <strain evidence="5">BX12</strain>
    </source>
</reference>
<keyword evidence="1" id="KW-0749">Sporulation</keyword>
<dbReference type="PIRSF" id="PIRSF007466">
    <property type="entry name" value="SpoIVA"/>
    <property type="match status" value="1"/>
</dbReference>
<dbReference type="SUPFAM" id="SSF52540">
    <property type="entry name" value="P-loop containing nucleoside triphosphate hydrolases"/>
    <property type="match status" value="1"/>
</dbReference>
<comment type="subcellular location">
    <subcellularLocation>
        <location evidence="1">Cytoplasm</location>
    </subcellularLocation>
</comment>
<keyword evidence="1" id="KW-0963">Cytoplasm</keyword>
<keyword evidence="1" id="KW-0378">Hydrolase</keyword>
<protein>
    <recommendedName>
        <fullName evidence="1">Stage IV sporulation protein A</fullName>
        <ecNumber evidence="1">3.6.1.-</ecNumber>
    </recommendedName>
    <alternativeName>
        <fullName evidence="1">Coat morphogenetic protein SpoIVA</fullName>
    </alternativeName>
</protein>
<dbReference type="Proteomes" id="UP000602647">
    <property type="component" value="Unassembled WGS sequence"/>
</dbReference>
<dbReference type="InterPro" id="IPR046842">
    <property type="entry name" value="SpoIVA_ATPase"/>
</dbReference>
<feature type="domain" description="Stage IV sporulation protein A ATPase" evidence="2">
    <location>
        <begin position="1"/>
        <end position="237"/>
    </location>
</feature>
<proteinExistence type="predicted"/>
<evidence type="ECO:0000256" key="1">
    <source>
        <dbReference type="PIRNR" id="PIRNR007466"/>
    </source>
</evidence>
<dbReference type="InterPro" id="IPR046841">
    <property type="entry name" value="SpoIVA_middle"/>
</dbReference>
<dbReference type="Pfam" id="PF20439">
    <property type="entry name" value="SpoIVA_C"/>
    <property type="match status" value="1"/>
</dbReference>
<comment type="caution">
    <text evidence="5">The sequence shown here is derived from an EMBL/GenBank/DDBJ whole genome shotgun (WGS) entry which is preliminary data.</text>
</comment>